<dbReference type="Proteomes" id="UP000712600">
    <property type="component" value="Unassembled WGS sequence"/>
</dbReference>
<organism evidence="3 4">
    <name type="scientific">Brassica cretica</name>
    <name type="common">Mustard</name>
    <dbReference type="NCBI Taxonomy" id="69181"/>
    <lineage>
        <taxon>Eukaryota</taxon>
        <taxon>Viridiplantae</taxon>
        <taxon>Streptophyta</taxon>
        <taxon>Embryophyta</taxon>
        <taxon>Tracheophyta</taxon>
        <taxon>Spermatophyta</taxon>
        <taxon>Magnoliopsida</taxon>
        <taxon>eudicotyledons</taxon>
        <taxon>Gunneridae</taxon>
        <taxon>Pentapetalae</taxon>
        <taxon>rosids</taxon>
        <taxon>malvids</taxon>
        <taxon>Brassicales</taxon>
        <taxon>Brassicaceae</taxon>
        <taxon>Brassiceae</taxon>
        <taxon>Brassica</taxon>
    </lineage>
</organism>
<feature type="region of interest" description="Disordered" evidence="2">
    <location>
        <begin position="63"/>
        <end position="91"/>
    </location>
</feature>
<protein>
    <submittedName>
        <fullName evidence="3">Uncharacterized protein</fullName>
    </submittedName>
</protein>
<dbReference type="AlphaFoldDB" id="A0A8S9PEM9"/>
<dbReference type="EMBL" id="QGKX02001521">
    <property type="protein sequence ID" value="KAF3513625.1"/>
    <property type="molecule type" value="Genomic_DNA"/>
</dbReference>
<sequence length="120" mass="14005">MLVGLLMLFELERAEDKLPHVKGIGVSANHADERVKKLEENVSMMANNFNKLVQRFDKVEKERRMDVPQAQMQYDDKSRVDKAKRRPVVEQTESKNKVELFLHLPQYERGNQLPNLSSNL</sequence>
<feature type="coiled-coil region" evidence="1">
    <location>
        <begin position="28"/>
        <end position="55"/>
    </location>
</feature>
<dbReference type="PANTHER" id="PTHR10233">
    <property type="entry name" value="TRANSLATION INITIATION FACTOR EIF-2B"/>
    <property type="match status" value="1"/>
</dbReference>
<evidence type="ECO:0000313" key="3">
    <source>
        <dbReference type="EMBL" id="KAF3513625.1"/>
    </source>
</evidence>
<evidence type="ECO:0000313" key="4">
    <source>
        <dbReference type="Proteomes" id="UP000712600"/>
    </source>
</evidence>
<keyword evidence="1" id="KW-0175">Coiled coil</keyword>
<reference evidence="3" key="1">
    <citation type="submission" date="2019-12" db="EMBL/GenBank/DDBJ databases">
        <title>Genome sequencing and annotation of Brassica cretica.</title>
        <authorList>
            <person name="Studholme D.J."/>
            <person name="Sarris P."/>
        </authorList>
    </citation>
    <scope>NUCLEOTIDE SEQUENCE</scope>
    <source>
        <strain evidence="3">PFS-109/04</strain>
        <tissue evidence="3">Leaf</tissue>
    </source>
</reference>
<evidence type="ECO:0000256" key="1">
    <source>
        <dbReference type="SAM" id="Coils"/>
    </source>
</evidence>
<comment type="caution">
    <text evidence="3">The sequence shown here is derived from an EMBL/GenBank/DDBJ whole genome shotgun (WGS) entry which is preliminary data.</text>
</comment>
<evidence type="ECO:0000256" key="2">
    <source>
        <dbReference type="SAM" id="MobiDB-lite"/>
    </source>
</evidence>
<proteinExistence type="predicted"/>
<accession>A0A8S9PEM9</accession>
<dbReference type="PANTHER" id="PTHR10233:SF21">
    <property type="entry name" value="NAGB_RPIA_COA TRANSFERASE-LIKE SUPERFAMILY PROTEIN"/>
    <property type="match status" value="1"/>
</dbReference>
<gene>
    <name evidence="3" type="ORF">F2Q69_00009301</name>
</gene>
<name>A0A8S9PEM9_BRACR</name>